<gene>
    <name evidence="12" type="ORF">HPB48_026542</name>
</gene>
<evidence type="ECO:0000256" key="11">
    <source>
        <dbReference type="SAM" id="MobiDB-lite"/>
    </source>
</evidence>
<sequence length="176" mass="20239">MGGGWDRAIGQDAVQRAIEDHHYPFPGSRNPKNSDVAVCNGLVYCFTRRGIFLLGRTQGHTPDEELTDAWTRLEANALGDLVRLPFKDDNPAGVSKFLAGLRWVRRRCPSARYVVKMDDSMMVEPTMFRSYLNTRVGSRRRVLHCRIKEPARLTRRDGEPSVNPSEEHFPRTFYFR</sequence>
<keyword evidence="7" id="KW-1133">Transmembrane helix</keyword>
<reference evidence="12 13" key="1">
    <citation type="journal article" date="2020" name="Cell">
        <title>Large-Scale Comparative Analyses of Tick Genomes Elucidate Their Genetic Diversity and Vector Capacities.</title>
        <authorList>
            <consortium name="Tick Genome and Microbiome Consortium (TIGMIC)"/>
            <person name="Jia N."/>
            <person name="Wang J."/>
            <person name="Shi W."/>
            <person name="Du L."/>
            <person name="Sun Y."/>
            <person name="Zhan W."/>
            <person name="Jiang J.F."/>
            <person name="Wang Q."/>
            <person name="Zhang B."/>
            <person name="Ji P."/>
            <person name="Bell-Sakyi L."/>
            <person name="Cui X.M."/>
            <person name="Yuan T.T."/>
            <person name="Jiang B.G."/>
            <person name="Yang W.F."/>
            <person name="Lam T.T."/>
            <person name="Chang Q.C."/>
            <person name="Ding S.J."/>
            <person name="Wang X.J."/>
            <person name="Zhu J.G."/>
            <person name="Ruan X.D."/>
            <person name="Zhao L."/>
            <person name="Wei J.T."/>
            <person name="Ye R.Z."/>
            <person name="Que T.C."/>
            <person name="Du C.H."/>
            <person name="Zhou Y.H."/>
            <person name="Cheng J.X."/>
            <person name="Dai P.F."/>
            <person name="Guo W.B."/>
            <person name="Han X.H."/>
            <person name="Huang E.J."/>
            <person name="Li L.F."/>
            <person name="Wei W."/>
            <person name="Gao Y.C."/>
            <person name="Liu J.Z."/>
            <person name="Shao H.Z."/>
            <person name="Wang X."/>
            <person name="Wang C.C."/>
            <person name="Yang T.C."/>
            <person name="Huo Q.B."/>
            <person name="Li W."/>
            <person name="Chen H.Y."/>
            <person name="Chen S.E."/>
            <person name="Zhou L.G."/>
            <person name="Ni X.B."/>
            <person name="Tian J.H."/>
            <person name="Sheng Y."/>
            <person name="Liu T."/>
            <person name="Pan Y.S."/>
            <person name="Xia L.Y."/>
            <person name="Li J."/>
            <person name="Zhao F."/>
            <person name="Cao W.C."/>
        </authorList>
    </citation>
    <scope>NUCLEOTIDE SEQUENCE [LARGE SCALE GENOMIC DNA]</scope>
    <source>
        <strain evidence="12">HaeL-2018</strain>
    </source>
</reference>
<dbReference type="OrthoDB" id="10599549at2759"/>
<dbReference type="Proteomes" id="UP000821853">
    <property type="component" value="Unassembled WGS sequence"/>
</dbReference>
<comment type="caution">
    <text evidence="12">The sequence shown here is derived from an EMBL/GenBank/DDBJ whole genome shotgun (WGS) entry which is preliminary data.</text>
</comment>
<comment type="subcellular location">
    <subcellularLocation>
        <location evidence="1 10">Golgi apparatus membrane</location>
        <topology evidence="1 10">Single-pass type II membrane protein</topology>
    </subcellularLocation>
</comment>
<dbReference type="PANTHER" id="PTHR11214:SF3">
    <property type="entry name" value="BETA-1,3-GALACTOSYLTRANSFERASE 6"/>
    <property type="match status" value="1"/>
</dbReference>
<organism evidence="12 13">
    <name type="scientific">Haemaphysalis longicornis</name>
    <name type="common">Bush tick</name>
    <dbReference type="NCBI Taxonomy" id="44386"/>
    <lineage>
        <taxon>Eukaryota</taxon>
        <taxon>Metazoa</taxon>
        <taxon>Ecdysozoa</taxon>
        <taxon>Arthropoda</taxon>
        <taxon>Chelicerata</taxon>
        <taxon>Arachnida</taxon>
        <taxon>Acari</taxon>
        <taxon>Parasitiformes</taxon>
        <taxon>Ixodida</taxon>
        <taxon>Ixodoidea</taxon>
        <taxon>Ixodidae</taxon>
        <taxon>Haemaphysalinae</taxon>
        <taxon>Haemaphysalis</taxon>
    </lineage>
</organism>
<dbReference type="VEuPathDB" id="VectorBase:HLOH_043674"/>
<feature type="compositionally biased region" description="Basic and acidic residues" evidence="11">
    <location>
        <begin position="155"/>
        <end position="170"/>
    </location>
</feature>
<feature type="region of interest" description="Disordered" evidence="11">
    <location>
        <begin position="155"/>
        <end position="176"/>
    </location>
</feature>
<evidence type="ECO:0000256" key="4">
    <source>
        <dbReference type="ARBA" id="ARBA00022679"/>
    </source>
</evidence>
<evidence type="ECO:0000256" key="1">
    <source>
        <dbReference type="ARBA" id="ARBA00004323"/>
    </source>
</evidence>
<protein>
    <recommendedName>
        <fullName evidence="10">Hexosyltransferase</fullName>
        <ecNumber evidence="10">2.4.1.-</ecNumber>
    </recommendedName>
</protein>
<dbReference type="EMBL" id="JABSTR010002653">
    <property type="protein sequence ID" value="KAH9384534.1"/>
    <property type="molecule type" value="Genomic_DNA"/>
</dbReference>
<keyword evidence="9" id="KW-0472">Membrane</keyword>
<dbReference type="GO" id="GO:0006493">
    <property type="term" value="P:protein O-linked glycosylation"/>
    <property type="evidence" value="ECO:0007669"/>
    <property type="project" value="TreeGrafter"/>
</dbReference>
<evidence type="ECO:0000256" key="5">
    <source>
        <dbReference type="ARBA" id="ARBA00022692"/>
    </source>
</evidence>
<keyword evidence="5" id="KW-0812">Transmembrane</keyword>
<evidence type="ECO:0000256" key="6">
    <source>
        <dbReference type="ARBA" id="ARBA00022968"/>
    </source>
</evidence>
<evidence type="ECO:0000256" key="10">
    <source>
        <dbReference type="RuleBase" id="RU363063"/>
    </source>
</evidence>
<comment type="similarity">
    <text evidence="2 10">Belongs to the glycosyltransferase 31 family.</text>
</comment>
<evidence type="ECO:0000313" key="13">
    <source>
        <dbReference type="Proteomes" id="UP000821853"/>
    </source>
</evidence>
<keyword evidence="13" id="KW-1185">Reference proteome</keyword>
<accession>A0A9J6H9S2</accession>
<dbReference type="EC" id="2.4.1.-" evidence="10"/>
<keyword evidence="3 10" id="KW-0328">Glycosyltransferase</keyword>
<evidence type="ECO:0000256" key="7">
    <source>
        <dbReference type="ARBA" id="ARBA00022989"/>
    </source>
</evidence>
<dbReference type="InterPro" id="IPR002659">
    <property type="entry name" value="Glyco_trans_31"/>
</dbReference>
<evidence type="ECO:0000313" key="12">
    <source>
        <dbReference type="EMBL" id="KAH9384534.1"/>
    </source>
</evidence>
<dbReference type="Pfam" id="PF01762">
    <property type="entry name" value="Galactosyl_T"/>
    <property type="match status" value="1"/>
</dbReference>
<evidence type="ECO:0000256" key="8">
    <source>
        <dbReference type="ARBA" id="ARBA00023034"/>
    </source>
</evidence>
<evidence type="ECO:0000256" key="9">
    <source>
        <dbReference type="ARBA" id="ARBA00023136"/>
    </source>
</evidence>
<evidence type="ECO:0000256" key="3">
    <source>
        <dbReference type="ARBA" id="ARBA00022676"/>
    </source>
</evidence>
<dbReference type="AlphaFoldDB" id="A0A9J6H9S2"/>
<evidence type="ECO:0000256" key="2">
    <source>
        <dbReference type="ARBA" id="ARBA00008661"/>
    </source>
</evidence>
<proteinExistence type="inferred from homology"/>
<keyword evidence="6" id="KW-0735">Signal-anchor</keyword>
<dbReference type="PANTHER" id="PTHR11214">
    <property type="entry name" value="BETA-1,3-N-ACETYLGLUCOSAMINYLTRANSFERASE"/>
    <property type="match status" value="1"/>
</dbReference>
<dbReference type="GO" id="GO:0000139">
    <property type="term" value="C:Golgi membrane"/>
    <property type="evidence" value="ECO:0007669"/>
    <property type="project" value="UniProtKB-SubCell"/>
</dbReference>
<keyword evidence="8 10" id="KW-0333">Golgi apparatus</keyword>
<name>A0A9J6H9S2_HAELO</name>
<keyword evidence="4" id="KW-0808">Transferase</keyword>
<dbReference type="GO" id="GO:0016758">
    <property type="term" value="F:hexosyltransferase activity"/>
    <property type="evidence" value="ECO:0007669"/>
    <property type="project" value="InterPro"/>
</dbReference>